<dbReference type="Pfam" id="PF13443">
    <property type="entry name" value="HTH_26"/>
    <property type="match status" value="1"/>
</dbReference>
<dbReference type="OrthoDB" id="9801008at2"/>
<keyword evidence="3" id="KW-1185">Reference proteome</keyword>
<dbReference type="GO" id="GO:0003677">
    <property type="term" value="F:DNA binding"/>
    <property type="evidence" value="ECO:0007669"/>
    <property type="project" value="InterPro"/>
</dbReference>
<organism evidence="2 3">
    <name type="scientific">Bacillus nakamurai</name>
    <dbReference type="NCBI Taxonomy" id="1793963"/>
    <lineage>
        <taxon>Bacteria</taxon>
        <taxon>Bacillati</taxon>
        <taxon>Bacillota</taxon>
        <taxon>Bacilli</taxon>
        <taxon>Bacillales</taxon>
        <taxon>Bacillaceae</taxon>
        <taxon>Bacillus</taxon>
    </lineage>
</organism>
<dbReference type="InterPro" id="IPR001387">
    <property type="entry name" value="Cro/C1-type_HTH"/>
</dbReference>
<sequence>MSKRIKKLMEERNITIEQIAKETMINIEKLKKIINEPHEGDVTSVKLIALVLDVSIDDLIYDNDFKREGGKEQ</sequence>
<dbReference type="SUPFAM" id="SSF47413">
    <property type="entry name" value="lambda repressor-like DNA-binding domains"/>
    <property type="match status" value="1"/>
</dbReference>
<reference evidence="3" key="1">
    <citation type="submission" date="2016-02" db="EMBL/GenBank/DDBJ databases">
        <authorList>
            <person name="Dunlap C."/>
        </authorList>
    </citation>
    <scope>NUCLEOTIDE SEQUENCE [LARGE SCALE GENOMIC DNA]</scope>
    <source>
        <strain evidence="3">NRRL B-41092</strain>
    </source>
</reference>
<dbReference type="EMBL" id="LSBA01000005">
    <property type="protein sequence ID" value="KXZ22368.1"/>
    <property type="molecule type" value="Genomic_DNA"/>
</dbReference>
<evidence type="ECO:0000313" key="2">
    <source>
        <dbReference type="EMBL" id="KXZ22368.1"/>
    </source>
</evidence>
<dbReference type="Gene3D" id="1.10.260.40">
    <property type="entry name" value="lambda repressor-like DNA-binding domains"/>
    <property type="match status" value="1"/>
</dbReference>
<dbReference type="AlphaFoldDB" id="A0A150FCZ8"/>
<evidence type="ECO:0000313" key="3">
    <source>
        <dbReference type="Proteomes" id="UP000075430"/>
    </source>
</evidence>
<dbReference type="PROSITE" id="PS50943">
    <property type="entry name" value="HTH_CROC1"/>
    <property type="match status" value="1"/>
</dbReference>
<accession>A0A150FCZ8</accession>
<name>A0A150FCZ8_9BACI</name>
<evidence type="ECO:0000259" key="1">
    <source>
        <dbReference type="PROSITE" id="PS50943"/>
    </source>
</evidence>
<proteinExistence type="predicted"/>
<comment type="caution">
    <text evidence="2">The sequence shown here is derived from an EMBL/GenBank/DDBJ whole genome shotgun (WGS) entry which is preliminary data.</text>
</comment>
<gene>
    <name evidence="2" type="ORF">AXI58_10280</name>
</gene>
<protein>
    <submittedName>
        <fullName evidence="2">Transcriptional regulator</fullName>
    </submittedName>
</protein>
<dbReference type="InterPro" id="IPR010982">
    <property type="entry name" value="Lambda_DNA-bd_dom_sf"/>
</dbReference>
<dbReference type="RefSeq" id="WP_061520711.1">
    <property type="nucleotide sequence ID" value="NZ_JARLZY010000019.1"/>
</dbReference>
<dbReference type="SMART" id="SM00530">
    <property type="entry name" value="HTH_XRE"/>
    <property type="match status" value="1"/>
</dbReference>
<dbReference type="Proteomes" id="UP000075430">
    <property type="component" value="Unassembled WGS sequence"/>
</dbReference>
<feature type="domain" description="HTH cro/C1-type" evidence="1">
    <location>
        <begin position="5"/>
        <end position="59"/>
    </location>
</feature>
<dbReference type="STRING" id="1793963.AXI58_10280"/>